<dbReference type="SUPFAM" id="SSF54001">
    <property type="entry name" value="Cysteine proteinases"/>
    <property type="match status" value="1"/>
</dbReference>
<evidence type="ECO:0000256" key="1">
    <source>
        <dbReference type="ARBA" id="ARBA00007074"/>
    </source>
</evidence>
<dbReference type="PANTHER" id="PTHR47359:SF3">
    <property type="entry name" value="NLP_P60 DOMAIN-CONTAINING PROTEIN-RELATED"/>
    <property type="match status" value="1"/>
</dbReference>
<dbReference type="GO" id="GO:0008234">
    <property type="term" value="F:cysteine-type peptidase activity"/>
    <property type="evidence" value="ECO:0007669"/>
    <property type="project" value="UniProtKB-KW"/>
</dbReference>
<protein>
    <submittedName>
        <fullName evidence="7">NlpC/P60 family protein</fullName>
    </submittedName>
</protein>
<dbReference type="OrthoDB" id="5177647at2"/>
<reference evidence="7 8" key="1">
    <citation type="submission" date="2019-07" db="EMBL/GenBank/DDBJ databases">
        <title>Full genome sequence of Humibacter sp. WJ7-1.</title>
        <authorList>
            <person name="Im W.-T."/>
        </authorList>
    </citation>
    <scope>NUCLEOTIDE SEQUENCE [LARGE SCALE GENOMIC DNA]</scope>
    <source>
        <strain evidence="7 8">WJ7-1</strain>
    </source>
</reference>
<evidence type="ECO:0000256" key="2">
    <source>
        <dbReference type="ARBA" id="ARBA00022670"/>
    </source>
</evidence>
<evidence type="ECO:0000256" key="5">
    <source>
        <dbReference type="SAM" id="MobiDB-lite"/>
    </source>
</evidence>
<organism evidence="7 8">
    <name type="scientific">Humibacter ginsenosidimutans</name>
    <dbReference type="NCBI Taxonomy" id="2599293"/>
    <lineage>
        <taxon>Bacteria</taxon>
        <taxon>Bacillati</taxon>
        <taxon>Actinomycetota</taxon>
        <taxon>Actinomycetes</taxon>
        <taxon>Micrococcales</taxon>
        <taxon>Microbacteriaceae</taxon>
        <taxon>Humibacter</taxon>
    </lineage>
</organism>
<name>A0A5B8LYI2_9MICO</name>
<feature type="domain" description="NlpC/P60" evidence="6">
    <location>
        <begin position="246"/>
        <end position="373"/>
    </location>
</feature>
<evidence type="ECO:0000313" key="8">
    <source>
        <dbReference type="Proteomes" id="UP000320216"/>
    </source>
</evidence>
<dbReference type="InterPro" id="IPR051794">
    <property type="entry name" value="PG_Endopeptidase_C40"/>
</dbReference>
<evidence type="ECO:0000259" key="6">
    <source>
        <dbReference type="PROSITE" id="PS51935"/>
    </source>
</evidence>
<feature type="region of interest" description="Disordered" evidence="5">
    <location>
        <begin position="1"/>
        <end position="41"/>
    </location>
</feature>
<keyword evidence="4" id="KW-0788">Thiol protease</keyword>
<evidence type="ECO:0000313" key="7">
    <source>
        <dbReference type="EMBL" id="QDZ13578.1"/>
    </source>
</evidence>
<dbReference type="RefSeq" id="WP_146317637.1">
    <property type="nucleotide sequence ID" value="NZ_CP042305.1"/>
</dbReference>
<keyword evidence="8" id="KW-1185">Reference proteome</keyword>
<keyword evidence="3" id="KW-0378">Hydrolase</keyword>
<dbReference type="Proteomes" id="UP000320216">
    <property type="component" value="Chromosome"/>
</dbReference>
<dbReference type="Gene3D" id="3.90.1720.10">
    <property type="entry name" value="endopeptidase domain like (from Nostoc punctiforme)"/>
    <property type="match status" value="1"/>
</dbReference>
<feature type="region of interest" description="Disordered" evidence="5">
    <location>
        <begin position="219"/>
        <end position="243"/>
    </location>
</feature>
<sequence>MTSTPSPTDTDDPTAVPTAGDDDSADDADSDADDEVSDALENAVDKAQAAVDAAQTVKDGATDDYDAARTAYRSAKALDASTTKISASATKAAKAAAAAFLVALQQGHSDSTTTTLGALLDDGPSGGNLLQRLTAANQLGSMHGPLATLAARAASTAKHADAARAAATQAHAALEAIPLAEKSAAKKAAASAVDAAQSALDAATDAMLAESDGDTDTDFIDDFGLDSGVQTDPGPDDSGGGFTPNATQVAGAIAFAEAQLGKPYATDGAGPDSWDCSGLTKAAYLAAGIDIGAHFVPAQLSVMRSEGRLLPFNDRERGDLIFWQGDDGSFPHVAIYLGHNMILAAPQLGESVTIEPMWTSATEHLYDLVGRPSGTP</sequence>
<gene>
    <name evidence="7" type="ORF">FPZ11_01065</name>
</gene>
<comment type="similarity">
    <text evidence="1">Belongs to the peptidase C40 family.</text>
</comment>
<dbReference type="Pfam" id="PF00877">
    <property type="entry name" value="NLPC_P60"/>
    <property type="match status" value="1"/>
</dbReference>
<accession>A0A5B8LYI2</accession>
<feature type="compositionally biased region" description="Low complexity" evidence="5">
    <location>
        <begin position="1"/>
        <end position="19"/>
    </location>
</feature>
<dbReference type="GO" id="GO:0006508">
    <property type="term" value="P:proteolysis"/>
    <property type="evidence" value="ECO:0007669"/>
    <property type="project" value="UniProtKB-KW"/>
</dbReference>
<dbReference type="PANTHER" id="PTHR47359">
    <property type="entry name" value="PEPTIDOGLYCAN DL-ENDOPEPTIDASE CWLO"/>
    <property type="match status" value="1"/>
</dbReference>
<proteinExistence type="inferred from homology"/>
<dbReference type="EMBL" id="CP042305">
    <property type="protein sequence ID" value="QDZ13578.1"/>
    <property type="molecule type" value="Genomic_DNA"/>
</dbReference>
<evidence type="ECO:0000256" key="4">
    <source>
        <dbReference type="ARBA" id="ARBA00022807"/>
    </source>
</evidence>
<dbReference type="InterPro" id="IPR038765">
    <property type="entry name" value="Papain-like_cys_pep_sf"/>
</dbReference>
<dbReference type="KEGG" id="huw:FPZ11_01065"/>
<dbReference type="InterPro" id="IPR000064">
    <property type="entry name" value="NLP_P60_dom"/>
</dbReference>
<evidence type="ECO:0000256" key="3">
    <source>
        <dbReference type="ARBA" id="ARBA00022801"/>
    </source>
</evidence>
<feature type="compositionally biased region" description="Acidic residues" evidence="5">
    <location>
        <begin position="20"/>
        <end position="38"/>
    </location>
</feature>
<keyword evidence="2" id="KW-0645">Protease</keyword>
<dbReference type="PROSITE" id="PS51935">
    <property type="entry name" value="NLPC_P60"/>
    <property type="match status" value="1"/>
</dbReference>
<dbReference type="AlphaFoldDB" id="A0A5B8LYI2"/>